<evidence type="ECO:0000256" key="4">
    <source>
        <dbReference type="PROSITE-ProRule" id="PRU00335"/>
    </source>
</evidence>
<evidence type="ECO:0000256" key="2">
    <source>
        <dbReference type="ARBA" id="ARBA00023125"/>
    </source>
</evidence>
<organism evidence="6 7">
    <name type="scientific">Aeromicrobium fastidiosum</name>
    <dbReference type="NCBI Taxonomy" id="52699"/>
    <lineage>
        <taxon>Bacteria</taxon>
        <taxon>Bacillati</taxon>
        <taxon>Actinomycetota</taxon>
        <taxon>Actinomycetes</taxon>
        <taxon>Propionibacteriales</taxon>
        <taxon>Nocardioidaceae</taxon>
        <taxon>Aeromicrobium</taxon>
    </lineage>
</organism>
<dbReference type="InterPro" id="IPR001647">
    <property type="entry name" value="HTH_TetR"/>
</dbReference>
<comment type="caution">
    <text evidence="6">The sequence shown here is derived from an EMBL/GenBank/DDBJ whole genome shotgun (WGS) entry which is preliminary data.</text>
</comment>
<dbReference type="RefSeq" id="WP_129181429.1">
    <property type="nucleotide sequence ID" value="NZ_JAGIOG010000001.1"/>
</dbReference>
<evidence type="ECO:0000256" key="3">
    <source>
        <dbReference type="ARBA" id="ARBA00023163"/>
    </source>
</evidence>
<reference evidence="6" key="1">
    <citation type="submission" date="2019-09" db="EMBL/GenBank/DDBJ databases">
        <authorList>
            <person name="Li J."/>
        </authorList>
    </citation>
    <scope>NUCLEOTIDE SEQUENCE [LARGE SCALE GENOMIC DNA]</scope>
    <source>
        <strain evidence="6">NRBC 14897</strain>
    </source>
</reference>
<evidence type="ECO:0000259" key="5">
    <source>
        <dbReference type="PROSITE" id="PS50977"/>
    </source>
</evidence>
<dbReference type="PANTHER" id="PTHR30055">
    <property type="entry name" value="HTH-TYPE TRANSCRIPTIONAL REGULATOR RUTR"/>
    <property type="match status" value="1"/>
</dbReference>
<dbReference type="GO" id="GO:0000976">
    <property type="term" value="F:transcription cis-regulatory region binding"/>
    <property type="evidence" value="ECO:0007669"/>
    <property type="project" value="TreeGrafter"/>
</dbReference>
<evidence type="ECO:0000313" key="6">
    <source>
        <dbReference type="EMBL" id="KAA1380702.1"/>
    </source>
</evidence>
<proteinExistence type="predicted"/>
<sequence>MATPTRRTQTERREGTMAAVVEAAVEALAEVGYARTTTAEIARRAGVSQGGLFRHFGSRLDVVLAAAEAIRSRQLVDFSAGLGSLGEVDLDQVVRRLRQATRAPINSAWYELVVAARADAELRAVLGPMAARYHAEILELGRALPIAAHLPPLELDTIVMSIVHLLDGEALMASVHPQPEQEDVRVDQLVRLLSGHPLF</sequence>
<keyword evidence="3" id="KW-0804">Transcription</keyword>
<keyword evidence="1" id="KW-0805">Transcription regulation</keyword>
<keyword evidence="7" id="KW-1185">Reference proteome</keyword>
<dbReference type="InterPro" id="IPR009057">
    <property type="entry name" value="Homeodomain-like_sf"/>
</dbReference>
<dbReference type="InterPro" id="IPR050109">
    <property type="entry name" value="HTH-type_TetR-like_transc_reg"/>
</dbReference>
<dbReference type="PROSITE" id="PS50977">
    <property type="entry name" value="HTH_TETR_2"/>
    <property type="match status" value="1"/>
</dbReference>
<name>A0A641ASR1_9ACTN</name>
<dbReference type="AlphaFoldDB" id="A0A641ASR1"/>
<feature type="DNA-binding region" description="H-T-H motif" evidence="4">
    <location>
        <begin position="37"/>
        <end position="56"/>
    </location>
</feature>
<dbReference type="PANTHER" id="PTHR30055:SF234">
    <property type="entry name" value="HTH-TYPE TRANSCRIPTIONAL REGULATOR BETI"/>
    <property type="match status" value="1"/>
</dbReference>
<dbReference type="Gene3D" id="1.10.357.10">
    <property type="entry name" value="Tetracycline Repressor, domain 2"/>
    <property type="match status" value="1"/>
</dbReference>
<keyword evidence="2 4" id="KW-0238">DNA-binding</keyword>
<dbReference type="OrthoDB" id="4539007at2"/>
<accession>A0A641ASR1</accession>
<dbReference type="SUPFAM" id="SSF46689">
    <property type="entry name" value="Homeodomain-like"/>
    <property type="match status" value="1"/>
</dbReference>
<protein>
    <submittedName>
        <fullName evidence="6">TetR/AcrR family transcriptional regulator</fullName>
    </submittedName>
</protein>
<gene>
    <name evidence="6" type="ORF">ESP62_005930</name>
</gene>
<feature type="domain" description="HTH tetR-type" evidence="5">
    <location>
        <begin position="14"/>
        <end position="74"/>
    </location>
</feature>
<evidence type="ECO:0000256" key="1">
    <source>
        <dbReference type="ARBA" id="ARBA00023015"/>
    </source>
</evidence>
<evidence type="ECO:0000313" key="7">
    <source>
        <dbReference type="Proteomes" id="UP001515100"/>
    </source>
</evidence>
<dbReference type="Proteomes" id="UP001515100">
    <property type="component" value="Unassembled WGS sequence"/>
</dbReference>
<dbReference type="EMBL" id="SDPP02000001">
    <property type="protein sequence ID" value="KAA1380702.1"/>
    <property type="molecule type" value="Genomic_DNA"/>
</dbReference>
<dbReference type="PRINTS" id="PR00455">
    <property type="entry name" value="HTHTETR"/>
</dbReference>
<dbReference type="GO" id="GO:0003700">
    <property type="term" value="F:DNA-binding transcription factor activity"/>
    <property type="evidence" value="ECO:0007669"/>
    <property type="project" value="TreeGrafter"/>
</dbReference>
<dbReference type="Pfam" id="PF00440">
    <property type="entry name" value="TetR_N"/>
    <property type="match status" value="1"/>
</dbReference>